<feature type="signal peptide" evidence="1">
    <location>
        <begin position="1"/>
        <end position="19"/>
    </location>
</feature>
<keyword evidence="3" id="KW-1185">Reference proteome</keyword>
<gene>
    <name evidence="2" type="ORF">K469DRAFT_143498</name>
</gene>
<reference evidence="2" key="1">
    <citation type="journal article" date="2020" name="Stud. Mycol.">
        <title>101 Dothideomycetes genomes: a test case for predicting lifestyles and emergence of pathogens.</title>
        <authorList>
            <person name="Haridas S."/>
            <person name="Albert R."/>
            <person name="Binder M."/>
            <person name="Bloem J."/>
            <person name="Labutti K."/>
            <person name="Salamov A."/>
            <person name="Andreopoulos B."/>
            <person name="Baker S."/>
            <person name="Barry K."/>
            <person name="Bills G."/>
            <person name="Bluhm B."/>
            <person name="Cannon C."/>
            <person name="Castanera R."/>
            <person name="Culley D."/>
            <person name="Daum C."/>
            <person name="Ezra D."/>
            <person name="Gonzalez J."/>
            <person name="Henrissat B."/>
            <person name="Kuo A."/>
            <person name="Liang C."/>
            <person name="Lipzen A."/>
            <person name="Lutzoni F."/>
            <person name="Magnuson J."/>
            <person name="Mondo S."/>
            <person name="Nolan M."/>
            <person name="Ohm R."/>
            <person name="Pangilinan J."/>
            <person name="Park H.-J."/>
            <person name="Ramirez L."/>
            <person name="Alfaro M."/>
            <person name="Sun H."/>
            <person name="Tritt A."/>
            <person name="Yoshinaga Y."/>
            <person name="Zwiers L.-H."/>
            <person name="Turgeon B."/>
            <person name="Goodwin S."/>
            <person name="Spatafora J."/>
            <person name="Crous P."/>
            <person name="Grigoriev I."/>
        </authorList>
    </citation>
    <scope>NUCLEOTIDE SEQUENCE</scope>
    <source>
        <strain evidence="2">CBS 207.26</strain>
    </source>
</reference>
<name>A0A6A6E7D9_9PEZI</name>
<protein>
    <recommendedName>
        <fullName evidence="4">Extracellular membrane protein CFEM domain-containing protein</fullName>
    </recommendedName>
</protein>
<dbReference type="AlphaFoldDB" id="A0A6A6E7D9"/>
<dbReference type="EMBL" id="ML994629">
    <property type="protein sequence ID" value="KAF2186682.1"/>
    <property type="molecule type" value="Genomic_DNA"/>
</dbReference>
<feature type="chain" id="PRO_5025411516" description="Extracellular membrane protein CFEM domain-containing protein" evidence="1">
    <location>
        <begin position="20"/>
        <end position="146"/>
    </location>
</feature>
<organism evidence="2 3">
    <name type="scientific">Zopfia rhizophila CBS 207.26</name>
    <dbReference type="NCBI Taxonomy" id="1314779"/>
    <lineage>
        <taxon>Eukaryota</taxon>
        <taxon>Fungi</taxon>
        <taxon>Dikarya</taxon>
        <taxon>Ascomycota</taxon>
        <taxon>Pezizomycotina</taxon>
        <taxon>Dothideomycetes</taxon>
        <taxon>Dothideomycetes incertae sedis</taxon>
        <taxon>Zopfiaceae</taxon>
        <taxon>Zopfia</taxon>
    </lineage>
</organism>
<dbReference type="OrthoDB" id="3783580at2759"/>
<sequence>MLYFQLSHILLTFTSTAFASPYTNPVTQPASIKFEANYQLLPACINQCLWDIGDDDSGPLGGNLGVHIGCVPPWLNGCYCRPQSAYVAHAFISSCASYLCGTVAANDVASGTSVYASYCSRVMGAAYTPDTVTRDTGVYFAFSFPS</sequence>
<evidence type="ECO:0000256" key="1">
    <source>
        <dbReference type="SAM" id="SignalP"/>
    </source>
</evidence>
<keyword evidence="1" id="KW-0732">Signal</keyword>
<proteinExistence type="predicted"/>
<evidence type="ECO:0000313" key="3">
    <source>
        <dbReference type="Proteomes" id="UP000800200"/>
    </source>
</evidence>
<evidence type="ECO:0000313" key="2">
    <source>
        <dbReference type="EMBL" id="KAF2186682.1"/>
    </source>
</evidence>
<dbReference type="Proteomes" id="UP000800200">
    <property type="component" value="Unassembled WGS sequence"/>
</dbReference>
<accession>A0A6A6E7D9</accession>
<evidence type="ECO:0008006" key="4">
    <source>
        <dbReference type="Google" id="ProtNLM"/>
    </source>
</evidence>